<dbReference type="GO" id="GO:0004866">
    <property type="term" value="F:endopeptidase inhibitor activity"/>
    <property type="evidence" value="ECO:0007669"/>
    <property type="project" value="InterPro"/>
</dbReference>
<organism evidence="3 4">
    <name type="scientific">Lactuca saligna</name>
    <name type="common">Willowleaf lettuce</name>
    <dbReference type="NCBI Taxonomy" id="75948"/>
    <lineage>
        <taxon>Eukaryota</taxon>
        <taxon>Viridiplantae</taxon>
        <taxon>Streptophyta</taxon>
        <taxon>Embryophyta</taxon>
        <taxon>Tracheophyta</taxon>
        <taxon>Spermatophyta</taxon>
        <taxon>Magnoliopsida</taxon>
        <taxon>eudicotyledons</taxon>
        <taxon>Gunneridae</taxon>
        <taxon>Pentapetalae</taxon>
        <taxon>asterids</taxon>
        <taxon>campanulids</taxon>
        <taxon>Asterales</taxon>
        <taxon>Asteraceae</taxon>
        <taxon>Cichorioideae</taxon>
        <taxon>Cichorieae</taxon>
        <taxon>Lactucinae</taxon>
        <taxon>Lactuca</taxon>
    </lineage>
</organism>
<keyword evidence="2" id="KW-0732">Signal</keyword>
<gene>
    <name evidence="3" type="ORF">LSALG_LOCUS37924</name>
</gene>
<feature type="signal peptide" evidence="2">
    <location>
        <begin position="1"/>
        <end position="30"/>
    </location>
</feature>
<dbReference type="Pfam" id="PF00197">
    <property type="entry name" value="Kunitz_legume"/>
    <property type="match status" value="1"/>
</dbReference>
<dbReference type="InterPro" id="IPR011065">
    <property type="entry name" value="Kunitz_inhibitor_STI-like_sf"/>
</dbReference>
<keyword evidence="4" id="KW-1185">Reference proteome</keyword>
<dbReference type="Gene3D" id="2.80.10.50">
    <property type="match status" value="1"/>
</dbReference>
<proteinExistence type="inferred from homology"/>
<feature type="chain" id="PRO_5041464286" evidence="2">
    <location>
        <begin position="31"/>
        <end position="206"/>
    </location>
</feature>
<dbReference type="PANTHER" id="PTHR33107:SF88">
    <property type="entry name" value="PROTEINASE INHIBITOR I3"/>
    <property type="match status" value="1"/>
</dbReference>
<name>A0AA36EKL6_LACSI</name>
<evidence type="ECO:0000313" key="4">
    <source>
        <dbReference type="Proteomes" id="UP001177003"/>
    </source>
</evidence>
<reference evidence="3" key="1">
    <citation type="submission" date="2023-04" db="EMBL/GenBank/DDBJ databases">
        <authorList>
            <person name="Vijverberg K."/>
            <person name="Xiong W."/>
            <person name="Schranz E."/>
        </authorList>
    </citation>
    <scope>NUCLEOTIDE SEQUENCE</scope>
</reference>
<dbReference type="EMBL" id="OX465084">
    <property type="protein sequence ID" value="CAI9299202.1"/>
    <property type="molecule type" value="Genomic_DNA"/>
</dbReference>
<dbReference type="PROSITE" id="PS00283">
    <property type="entry name" value="SOYBEAN_KUNITZ"/>
    <property type="match status" value="1"/>
</dbReference>
<evidence type="ECO:0000256" key="2">
    <source>
        <dbReference type="SAM" id="SignalP"/>
    </source>
</evidence>
<dbReference type="CDD" id="cd00178">
    <property type="entry name" value="beta-trefoil_STI"/>
    <property type="match status" value="1"/>
</dbReference>
<accession>A0AA36EKL6</accession>
<dbReference type="InterPro" id="IPR056368">
    <property type="entry name" value="KTI1"/>
</dbReference>
<dbReference type="AlphaFoldDB" id="A0AA36EKL6"/>
<dbReference type="PANTHER" id="PTHR33107">
    <property type="entry name" value="KUNITZ TRYPSIN INHIBITOR 2"/>
    <property type="match status" value="1"/>
</dbReference>
<dbReference type="InterPro" id="IPR002160">
    <property type="entry name" value="Prot_inh_Kunz-lg"/>
</dbReference>
<dbReference type="SMART" id="SM00452">
    <property type="entry name" value="STI"/>
    <property type="match status" value="1"/>
</dbReference>
<dbReference type="Proteomes" id="UP001177003">
    <property type="component" value="Chromosome 8"/>
</dbReference>
<dbReference type="SUPFAM" id="SSF50386">
    <property type="entry name" value="STI-like"/>
    <property type="match status" value="1"/>
</dbReference>
<evidence type="ECO:0000313" key="3">
    <source>
        <dbReference type="EMBL" id="CAI9299202.1"/>
    </source>
</evidence>
<comment type="similarity">
    <text evidence="1">Belongs to the protease inhibitor I3 (leguminous Kunitz-type inhibitor) family.</text>
</comment>
<protein>
    <submittedName>
        <fullName evidence="3">Uncharacterized protein</fullName>
    </submittedName>
</protein>
<evidence type="ECO:0000256" key="1">
    <source>
        <dbReference type="ARBA" id="ARBA00005440"/>
    </source>
</evidence>
<sequence>MKPSLTSLHLFVVVIMTLSISSSMITTAAAQTVTDTTGREVRNGGKYHIIPIQGGRINLTNENICPLNVVVNLSSKDKPGDGFYFSHYTRDAFLRTSRILSIDSGKKNVSGCNKSTIWTIPNAEAKAPSNLITTGGDMRKCFQVVNYPGVSRKHRTPTYMLQYCPSFCGVRVATKTCFNISTYSYKGVTRLASSGGTPFAFGFYKL</sequence>